<organism evidence="1 2">
    <name type="scientific">Zhihengliuella flava</name>
    <dbReference type="NCBI Taxonomy" id="1285193"/>
    <lineage>
        <taxon>Bacteria</taxon>
        <taxon>Bacillati</taxon>
        <taxon>Actinomycetota</taxon>
        <taxon>Actinomycetes</taxon>
        <taxon>Micrococcales</taxon>
        <taxon>Micrococcaceae</taxon>
        <taxon>Zhihengliuella</taxon>
    </lineage>
</organism>
<dbReference type="Proteomes" id="UP000625033">
    <property type="component" value="Unassembled WGS sequence"/>
</dbReference>
<dbReference type="AlphaFoldDB" id="A0A931GG14"/>
<evidence type="ECO:0000313" key="1">
    <source>
        <dbReference type="EMBL" id="MBG6085850.1"/>
    </source>
</evidence>
<accession>A0A931GG14</accession>
<reference evidence="1" key="1">
    <citation type="submission" date="2020-11" db="EMBL/GenBank/DDBJ databases">
        <title>Sequencing the genomes of 1000 actinobacteria strains.</title>
        <authorList>
            <person name="Klenk H.-P."/>
        </authorList>
    </citation>
    <scope>NUCLEOTIDE SEQUENCE</scope>
    <source>
        <strain evidence="1">DSM 26152</strain>
    </source>
</reference>
<protein>
    <submittedName>
        <fullName evidence="1">Uncharacterized protein</fullName>
    </submittedName>
</protein>
<name>A0A931GG14_9MICC</name>
<proteinExistence type="predicted"/>
<sequence length="116" mass="13273">MSWRFNYPEHPGLERWLNYGERGVSSNAIVQYLVHGKVPAGFNDPADPSDFRRCELLLTAVPSLRQQFHRMAEVSPRWAALVERWGEIAALVEEEYPTGRGPRAYALMRDLEDVSA</sequence>
<dbReference type="EMBL" id="JADOTZ010000001">
    <property type="protein sequence ID" value="MBG6085850.1"/>
    <property type="molecule type" value="Genomic_DNA"/>
</dbReference>
<evidence type="ECO:0000313" key="2">
    <source>
        <dbReference type="Proteomes" id="UP000625033"/>
    </source>
</evidence>
<gene>
    <name evidence="1" type="ORF">IW252_002617</name>
</gene>
<dbReference type="RefSeq" id="WP_196836986.1">
    <property type="nucleotide sequence ID" value="NZ_JADOTZ010000001.1"/>
</dbReference>
<comment type="caution">
    <text evidence="1">The sequence shown here is derived from an EMBL/GenBank/DDBJ whole genome shotgun (WGS) entry which is preliminary data.</text>
</comment>
<keyword evidence="2" id="KW-1185">Reference proteome</keyword>